<reference evidence="8 9" key="1">
    <citation type="submission" date="2024-09" db="EMBL/GenBank/DDBJ databases">
        <title>A chromosome-level genome assembly of Gray's grenadier anchovy, Coilia grayii.</title>
        <authorList>
            <person name="Fu Z."/>
        </authorList>
    </citation>
    <scope>NUCLEOTIDE SEQUENCE [LARGE SCALE GENOMIC DNA]</scope>
    <source>
        <strain evidence="8">G4</strain>
        <tissue evidence="8">Muscle</tissue>
    </source>
</reference>
<keyword evidence="4" id="KW-0165">Cleavage on pair of basic residues</keyword>
<feature type="region of interest" description="Disordered" evidence="6">
    <location>
        <begin position="114"/>
        <end position="161"/>
    </location>
</feature>
<evidence type="ECO:0000313" key="8">
    <source>
        <dbReference type="EMBL" id="KAL2094066.1"/>
    </source>
</evidence>
<evidence type="ECO:0000256" key="7">
    <source>
        <dbReference type="SAM" id="Phobius"/>
    </source>
</evidence>
<comment type="subcellular location">
    <subcellularLocation>
        <location evidence="1">Secreted</location>
    </subcellularLocation>
</comment>
<proteinExistence type="inferred from homology"/>
<evidence type="ECO:0000256" key="3">
    <source>
        <dbReference type="ARBA" id="ARBA00022525"/>
    </source>
</evidence>
<organism evidence="8 9">
    <name type="scientific">Coilia grayii</name>
    <name type="common">Gray's grenadier anchovy</name>
    <dbReference type="NCBI Taxonomy" id="363190"/>
    <lineage>
        <taxon>Eukaryota</taxon>
        <taxon>Metazoa</taxon>
        <taxon>Chordata</taxon>
        <taxon>Craniata</taxon>
        <taxon>Vertebrata</taxon>
        <taxon>Euteleostomi</taxon>
        <taxon>Actinopterygii</taxon>
        <taxon>Neopterygii</taxon>
        <taxon>Teleostei</taxon>
        <taxon>Clupei</taxon>
        <taxon>Clupeiformes</taxon>
        <taxon>Clupeoidei</taxon>
        <taxon>Engraulidae</taxon>
        <taxon>Coilinae</taxon>
        <taxon>Coilia</taxon>
    </lineage>
</organism>
<feature type="transmembrane region" description="Helical" evidence="7">
    <location>
        <begin position="12"/>
        <end position="28"/>
    </location>
</feature>
<keyword evidence="7" id="KW-0812">Transmembrane</keyword>
<dbReference type="SMART" id="SM00087">
    <property type="entry name" value="PTH"/>
    <property type="match status" value="1"/>
</dbReference>
<comment type="caution">
    <text evidence="8">The sequence shown here is derived from an EMBL/GenBank/DDBJ whole genome shotgun (WGS) entry which is preliminary data.</text>
</comment>
<keyword evidence="3" id="KW-0964">Secreted</keyword>
<dbReference type="PANTHER" id="PTHR17223">
    <property type="entry name" value="PARATHYROID HORMONE-RELATED"/>
    <property type="match status" value="1"/>
</dbReference>
<dbReference type="GO" id="GO:0005576">
    <property type="term" value="C:extracellular region"/>
    <property type="evidence" value="ECO:0007669"/>
    <property type="project" value="UniProtKB-SubCell"/>
</dbReference>
<dbReference type="EMBL" id="JBHFQA010000009">
    <property type="protein sequence ID" value="KAL2094066.1"/>
    <property type="molecule type" value="Genomic_DNA"/>
</dbReference>
<dbReference type="InterPro" id="IPR001415">
    <property type="entry name" value="PTH/PTH-rel"/>
</dbReference>
<keyword evidence="5" id="KW-0372">Hormone</keyword>
<accession>A0ABD1K4W1</accession>
<comment type="similarity">
    <text evidence="2">Belongs to the parathyroid hormone family.</text>
</comment>
<dbReference type="GO" id="GO:0005179">
    <property type="term" value="F:hormone activity"/>
    <property type="evidence" value="ECO:0007669"/>
    <property type="project" value="UniProtKB-KW"/>
</dbReference>
<keyword evidence="7" id="KW-1133">Transmembrane helix</keyword>
<evidence type="ECO:0000256" key="4">
    <source>
        <dbReference type="ARBA" id="ARBA00022685"/>
    </source>
</evidence>
<evidence type="ECO:0000313" key="9">
    <source>
        <dbReference type="Proteomes" id="UP001591681"/>
    </source>
</evidence>
<keyword evidence="7" id="KW-0472">Membrane</keyword>
<evidence type="ECO:0000256" key="2">
    <source>
        <dbReference type="ARBA" id="ARBA00006307"/>
    </source>
</evidence>
<dbReference type="InterPro" id="IPR003626">
    <property type="entry name" value="PTH-rel"/>
</dbReference>
<keyword evidence="9" id="KW-1185">Reference proteome</keyword>
<sequence length="161" mass="18119">MLQDAGCGGSGVLPYSFCAFLYLFMGGWKRTVTDAQLMHDKGRALQAFKRRLWLHELLQQVHTAVLQDSVRTALIVNPTASRMGPCLKPARVSKQTQPLGFALEVSGTHMSSAQETEKASGFRGQSVKVPGQRKKATWYRKCSQKEKRRRHSPSVQMQERQ</sequence>
<name>A0ABD1K4W1_9TELE</name>
<evidence type="ECO:0000256" key="1">
    <source>
        <dbReference type="ARBA" id="ARBA00004613"/>
    </source>
</evidence>
<dbReference type="Pfam" id="PF01279">
    <property type="entry name" value="Parathyroid"/>
    <property type="match status" value="1"/>
</dbReference>
<dbReference type="Proteomes" id="UP001591681">
    <property type="component" value="Unassembled WGS sequence"/>
</dbReference>
<gene>
    <name evidence="8" type="ORF">ACEWY4_011378</name>
</gene>
<evidence type="ECO:0000256" key="6">
    <source>
        <dbReference type="SAM" id="MobiDB-lite"/>
    </source>
</evidence>
<evidence type="ECO:0000256" key="5">
    <source>
        <dbReference type="ARBA" id="ARBA00022702"/>
    </source>
</evidence>
<protein>
    <recommendedName>
        <fullName evidence="10">Parathyroid hormone-related protein</fullName>
    </recommendedName>
</protein>
<dbReference type="PANTHER" id="PTHR17223:SF0">
    <property type="entry name" value="PARATHYROID HORMONE-RELATED PROTEIN"/>
    <property type="match status" value="1"/>
</dbReference>
<evidence type="ECO:0008006" key="10">
    <source>
        <dbReference type="Google" id="ProtNLM"/>
    </source>
</evidence>
<dbReference type="AlphaFoldDB" id="A0ABD1K4W1"/>